<comment type="catalytic activity">
    <reaction evidence="5 7">
        <text>2-deoxy-D-ribose 5-phosphate = D-glyceraldehyde 3-phosphate + acetaldehyde</text>
        <dbReference type="Rhea" id="RHEA:12821"/>
        <dbReference type="ChEBI" id="CHEBI:15343"/>
        <dbReference type="ChEBI" id="CHEBI:59776"/>
        <dbReference type="ChEBI" id="CHEBI:62877"/>
        <dbReference type="EC" id="4.1.2.4"/>
    </reaction>
</comment>
<dbReference type="PANTHER" id="PTHR10889:SF1">
    <property type="entry name" value="DEOXYRIBOSE-PHOSPHATE ALDOLASE"/>
    <property type="match status" value="1"/>
</dbReference>
<gene>
    <name evidence="7" type="primary">deoC</name>
    <name evidence="8" type="ordered locus">Athe_1774</name>
</gene>
<protein>
    <recommendedName>
        <fullName evidence="7">Deoxyribose-phosphate aldolase</fullName>
        <shortName evidence="7">DERA</shortName>
        <ecNumber evidence="7">4.1.2.4</ecNumber>
    </recommendedName>
    <alternativeName>
        <fullName evidence="7">2-deoxy-D-ribose 5-phosphate aldolase</fullName>
    </alternativeName>
    <alternativeName>
        <fullName evidence="7">Phosphodeoxyriboaldolase</fullName>
        <shortName evidence="7">Deoxyriboaldolase</shortName>
    </alternativeName>
</protein>
<dbReference type="Gene3D" id="3.20.20.70">
    <property type="entry name" value="Aldolase class I"/>
    <property type="match status" value="1"/>
</dbReference>
<dbReference type="eggNOG" id="COG0274">
    <property type="taxonomic scope" value="Bacteria"/>
</dbReference>
<comment type="similarity">
    <text evidence="1 7">Belongs to the DeoC/FbaB aldolase family. DeoC type 1 subfamily.</text>
</comment>
<dbReference type="NCBIfam" id="TIGR00126">
    <property type="entry name" value="deoC"/>
    <property type="match status" value="1"/>
</dbReference>
<feature type="active site" description="Schiff-base intermediate with acetaldehyde" evidence="7">
    <location>
        <position position="158"/>
    </location>
</feature>
<evidence type="ECO:0000313" key="8">
    <source>
        <dbReference type="EMBL" id="ACM60867.1"/>
    </source>
</evidence>
<dbReference type="InterPro" id="IPR028581">
    <property type="entry name" value="DeoC_typeI"/>
</dbReference>
<dbReference type="InterPro" id="IPR002915">
    <property type="entry name" value="DeoC/FbaB/LacD_aldolase"/>
</dbReference>
<dbReference type="AlphaFoldDB" id="B9MKK9"/>
<dbReference type="Pfam" id="PF01791">
    <property type="entry name" value="DeoC"/>
    <property type="match status" value="1"/>
</dbReference>
<dbReference type="UniPathway" id="UPA00002">
    <property type="reaction ID" value="UER00468"/>
</dbReference>
<dbReference type="Proteomes" id="UP000007723">
    <property type="component" value="Chromosome"/>
</dbReference>
<dbReference type="GO" id="GO:0006018">
    <property type="term" value="P:2-deoxyribose 1-phosphate catabolic process"/>
    <property type="evidence" value="ECO:0007669"/>
    <property type="project" value="UniProtKB-UniRule"/>
</dbReference>
<sequence length="221" mass="24090">MMTREEIAKFIDHTLLKSSATPADIKKICDEALKYSFASVCVNPYYVKLCKEYLKESNVKVATVIGFPLGANTLKTKVFEAKETFENGADEIDMVINIGAMLSGNTDYVYEEIKSIVEVAREYSNKIVKVIIETSELDDDKKIEACKIAAAAGADFVKTSTGFSKSGAKYEDILLMRKVVGDKLKIKASGGIRTFEDALLMIQAGASRIGTSSGVAIVGRE</sequence>
<dbReference type="HOGENOM" id="CLU_053595_0_2_9"/>
<proteinExistence type="inferred from homology"/>
<dbReference type="PIRSF" id="PIRSF001357">
    <property type="entry name" value="DeoC"/>
    <property type="match status" value="1"/>
</dbReference>
<evidence type="ECO:0000256" key="6">
    <source>
        <dbReference type="ARBA" id="ARBA00056337"/>
    </source>
</evidence>
<evidence type="ECO:0000256" key="7">
    <source>
        <dbReference type="HAMAP-Rule" id="MF_00114"/>
    </source>
</evidence>
<keyword evidence="3 7" id="KW-0456">Lyase</keyword>
<dbReference type="GO" id="GO:0016052">
    <property type="term" value="P:carbohydrate catabolic process"/>
    <property type="evidence" value="ECO:0007669"/>
    <property type="project" value="TreeGrafter"/>
</dbReference>
<dbReference type="CDD" id="cd00959">
    <property type="entry name" value="DeoC"/>
    <property type="match status" value="1"/>
</dbReference>
<comment type="subcellular location">
    <subcellularLocation>
        <location evidence="7">Cytoplasm</location>
    </subcellularLocation>
</comment>
<dbReference type="GO" id="GO:0009264">
    <property type="term" value="P:deoxyribonucleotide catabolic process"/>
    <property type="evidence" value="ECO:0007669"/>
    <property type="project" value="UniProtKB-UniRule"/>
</dbReference>
<dbReference type="HAMAP" id="MF_00114">
    <property type="entry name" value="DeoC_type1"/>
    <property type="match status" value="1"/>
</dbReference>
<dbReference type="GO" id="GO:0005737">
    <property type="term" value="C:cytoplasm"/>
    <property type="evidence" value="ECO:0007669"/>
    <property type="project" value="UniProtKB-SubCell"/>
</dbReference>
<dbReference type="EC" id="4.1.2.4" evidence="7"/>
<dbReference type="SUPFAM" id="SSF51569">
    <property type="entry name" value="Aldolase"/>
    <property type="match status" value="1"/>
</dbReference>
<comment type="pathway">
    <text evidence="7">Carbohydrate degradation; 2-deoxy-D-ribose 1-phosphate degradation; D-glyceraldehyde 3-phosphate and acetaldehyde from 2-deoxy-alpha-D-ribose 1-phosphate: step 2/2.</text>
</comment>
<feature type="active site" description="Proton donor/acceptor" evidence="7">
    <location>
        <position position="187"/>
    </location>
</feature>
<dbReference type="SMART" id="SM01133">
    <property type="entry name" value="DeoC"/>
    <property type="match status" value="1"/>
</dbReference>
<accession>B9MKK9</accession>
<dbReference type="FunFam" id="3.20.20.70:FF:000044">
    <property type="entry name" value="Deoxyribose-phosphate aldolase"/>
    <property type="match status" value="1"/>
</dbReference>
<dbReference type="InterPro" id="IPR011343">
    <property type="entry name" value="DeoC"/>
</dbReference>
<dbReference type="EMBL" id="CP001393">
    <property type="protein sequence ID" value="ACM60867.1"/>
    <property type="molecule type" value="Genomic_DNA"/>
</dbReference>
<evidence type="ECO:0000313" key="9">
    <source>
        <dbReference type="Proteomes" id="UP000007723"/>
    </source>
</evidence>
<keyword evidence="2 7" id="KW-0963">Cytoplasm</keyword>
<dbReference type="GO" id="GO:0004139">
    <property type="term" value="F:deoxyribose-phosphate aldolase activity"/>
    <property type="evidence" value="ECO:0007669"/>
    <property type="project" value="UniProtKB-UniRule"/>
</dbReference>
<comment type="function">
    <text evidence="6 7">Catalyzes a reversible aldol reaction between acetaldehyde and D-glyceraldehyde 3-phosphate to generate 2-deoxy-D-ribose 5-phosphate.</text>
</comment>
<reference evidence="9" key="1">
    <citation type="submission" date="2009-01" db="EMBL/GenBank/DDBJ databases">
        <title>Complete sequence of chromosome of Anaerocellum thermophilum DSM 6725.</title>
        <authorList>
            <person name="Lucas S."/>
            <person name="Copeland A."/>
            <person name="Lapidus A."/>
            <person name="Glavina del Rio T."/>
            <person name="Tice H."/>
            <person name="Bruce D."/>
            <person name="Goodwin L."/>
            <person name="Pitluck S."/>
            <person name="Sims D."/>
            <person name="Meincke L."/>
            <person name="Brettin T."/>
            <person name="Detter J.C."/>
            <person name="Han C."/>
            <person name="Larimer F."/>
            <person name="Land M."/>
            <person name="Hauser L."/>
            <person name="Kyrpides N."/>
            <person name="Ovchinnikova G."/>
            <person name="Kataeva I."/>
            <person name="Adams M.W.W."/>
        </authorList>
    </citation>
    <scope>NUCLEOTIDE SEQUENCE [LARGE SCALE GENOMIC DNA]</scope>
    <source>
        <strain evidence="9">ATCC BAA-1888 / DSM 6725 / Z-1320</strain>
    </source>
</reference>
<evidence type="ECO:0000256" key="5">
    <source>
        <dbReference type="ARBA" id="ARBA00048791"/>
    </source>
</evidence>
<dbReference type="STRING" id="521460.Athe_1774"/>
<organism evidence="8 9">
    <name type="scientific">Caldicellulosiruptor bescii (strain ATCC BAA-1888 / DSM 6725 / KCTC 15123 / Z-1320)</name>
    <name type="common">Anaerocellum thermophilum</name>
    <dbReference type="NCBI Taxonomy" id="521460"/>
    <lineage>
        <taxon>Bacteria</taxon>
        <taxon>Bacillati</taxon>
        <taxon>Bacillota</taxon>
        <taxon>Bacillota incertae sedis</taxon>
        <taxon>Caldicellulosiruptorales</taxon>
        <taxon>Caldicellulosiruptoraceae</taxon>
        <taxon>Caldicellulosiruptor</taxon>
    </lineage>
</organism>
<keyword evidence="4 7" id="KW-0704">Schiff base</keyword>
<feature type="active site" description="Proton donor/acceptor" evidence="7">
    <location>
        <position position="93"/>
    </location>
</feature>
<dbReference type="PANTHER" id="PTHR10889">
    <property type="entry name" value="DEOXYRIBOSE-PHOSPHATE ALDOLASE"/>
    <property type="match status" value="1"/>
</dbReference>
<evidence type="ECO:0000256" key="1">
    <source>
        <dbReference type="ARBA" id="ARBA00010936"/>
    </source>
</evidence>
<dbReference type="KEGG" id="ate:Athe_1774"/>
<name>B9MKK9_CALBD</name>
<evidence type="ECO:0000256" key="2">
    <source>
        <dbReference type="ARBA" id="ARBA00022490"/>
    </source>
</evidence>
<dbReference type="InterPro" id="IPR013785">
    <property type="entry name" value="Aldolase_TIM"/>
</dbReference>
<evidence type="ECO:0000256" key="3">
    <source>
        <dbReference type="ARBA" id="ARBA00023239"/>
    </source>
</evidence>
<evidence type="ECO:0000256" key="4">
    <source>
        <dbReference type="ARBA" id="ARBA00023270"/>
    </source>
</evidence>